<dbReference type="CDD" id="cd08916">
    <property type="entry name" value="TrHb3_P"/>
    <property type="match status" value="1"/>
</dbReference>
<dbReference type="AlphaFoldDB" id="A0A239JL93"/>
<proteinExistence type="predicted"/>
<keyword evidence="6" id="KW-1185">Reference proteome</keyword>
<name>A0A239JL93_9BACT</name>
<evidence type="ECO:0000313" key="5">
    <source>
        <dbReference type="EMBL" id="SNT06342.1"/>
    </source>
</evidence>
<dbReference type="InterPro" id="IPR001486">
    <property type="entry name" value="Hemoglobin_trunc"/>
</dbReference>
<dbReference type="EMBL" id="FZOQ01000022">
    <property type="protein sequence ID" value="SNT06342.1"/>
    <property type="molecule type" value="Genomic_DNA"/>
</dbReference>
<keyword evidence="3" id="KW-0479">Metal-binding</keyword>
<dbReference type="GO" id="GO:0020037">
    <property type="term" value="F:heme binding"/>
    <property type="evidence" value="ECO:0007669"/>
    <property type="project" value="InterPro"/>
</dbReference>
<accession>A0A239JL93</accession>
<evidence type="ECO:0000256" key="3">
    <source>
        <dbReference type="ARBA" id="ARBA00022723"/>
    </source>
</evidence>
<keyword evidence="4" id="KW-0408">Iron</keyword>
<dbReference type="OrthoDB" id="25954at2"/>
<organism evidence="5 6">
    <name type="scientific">Pontibacter ummariensis</name>
    <dbReference type="NCBI Taxonomy" id="1610492"/>
    <lineage>
        <taxon>Bacteria</taxon>
        <taxon>Pseudomonadati</taxon>
        <taxon>Bacteroidota</taxon>
        <taxon>Cytophagia</taxon>
        <taxon>Cytophagales</taxon>
        <taxon>Hymenobacteraceae</taxon>
        <taxon>Pontibacter</taxon>
    </lineage>
</organism>
<sequence>MKKDIETEEDVKLLIDTFYDNVNQDSLLAPIFNDFAKVNWEQHLPIMYKFWSSLLFGSMAYKGQPFSKHMRLPIEQVHFLRWTSIFTATVDKLFAGTKAEEAKQKATSIAQVFQMKMGLLSIIGQQ</sequence>
<dbReference type="InterPro" id="IPR009050">
    <property type="entry name" value="Globin-like_sf"/>
</dbReference>
<dbReference type="Pfam" id="PF01152">
    <property type="entry name" value="Bac_globin"/>
    <property type="match status" value="1"/>
</dbReference>
<keyword evidence="1" id="KW-0813">Transport</keyword>
<evidence type="ECO:0000256" key="2">
    <source>
        <dbReference type="ARBA" id="ARBA00022617"/>
    </source>
</evidence>
<evidence type="ECO:0000313" key="6">
    <source>
        <dbReference type="Proteomes" id="UP000198432"/>
    </source>
</evidence>
<evidence type="ECO:0000256" key="1">
    <source>
        <dbReference type="ARBA" id="ARBA00022448"/>
    </source>
</evidence>
<dbReference type="Gene3D" id="1.10.490.10">
    <property type="entry name" value="Globins"/>
    <property type="match status" value="1"/>
</dbReference>
<dbReference type="GO" id="GO:0046872">
    <property type="term" value="F:metal ion binding"/>
    <property type="evidence" value="ECO:0007669"/>
    <property type="project" value="UniProtKB-KW"/>
</dbReference>
<dbReference type="GO" id="GO:0019825">
    <property type="term" value="F:oxygen binding"/>
    <property type="evidence" value="ECO:0007669"/>
    <property type="project" value="InterPro"/>
</dbReference>
<dbReference type="RefSeq" id="WP_089320946.1">
    <property type="nucleotide sequence ID" value="NZ_FZOQ01000022.1"/>
</dbReference>
<protein>
    <submittedName>
        <fullName evidence="5">Hemoglobin</fullName>
    </submittedName>
</protein>
<dbReference type="InterPro" id="IPR012292">
    <property type="entry name" value="Globin/Proto"/>
</dbReference>
<evidence type="ECO:0000256" key="4">
    <source>
        <dbReference type="ARBA" id="ARBA00023004"/>
    </source>
</evidence>
<gene>
    <name evidence="5" type="ORF">SAMN06296052_12253</name>
</gene>
<reference evidence="6" key="1">
    <citation type="submission" date="2017-06" db="EMBL/GenBank/DDBJ databases">
        <authorList>
            <person name="Varghese N."/>
            <person name="Submissions S."/>
        </authorList>
    </citation>
    <scope>NUCLEOTIDE SEQUENCE [LARGE SCALE GENOMIC DNA]</scope>
    <source>
        <strain evidence="6">NKM1</strain>
    </source>
</reference>
<keyword evidence="2" id="KW-0349">Heme</keyword>
<dbReference type="SUPFAM" id="SSF46458">
    <property type="entry name" value="Globin-like"/>
    <property type="match status" value="1"/>
</dbReference>
<dbReference type="Proteomes" id="UP000198432">
    <property type="component" value="Unassembled WGS sequence"/>
</dbReference>